<dbReference type="Proteomes" id="UP001529369">
    <property type="component" value="Unassembled WGS sequence"/>
</dbReference>
<accession>A0ABT8A051</accession>
<reference evidence="3" key="1">
    <citation type="journal article" date="2019" name="Int. J. Syst. Evol. Microbiol.">
        <title>The Global Catalogue of Microorganisms (GCM) 10K type strain sequencing project: providing services to taxonomists for standard genome sequencing and annotation.</title>
        <authorList>
            <consortium name="The Broad Institute Genomics Platform"/>
            <consortium name="The Broad Institute Genome Sequencing Center for Infectious Disease"/>
            <person name="Wu L."/>
            <person name="Ma J."/>
        </authorList>
    </citation>
    <scope>NUCLEOTIDE SEQUENCE [LARGE SCALE GENOMIC DNA]</scope>
    <source>
        <strain evidence="3">CECT 7131</strain>
    </source>
</reference>
<dbReference type="RefSeq" id="WP_290314833.1">
    <property type="nucleotide sequence ID" value="NZ_JAUFPN010000015.1"/>
</dbReference>
<evidence type="ECO:0008006" key="4">
    <source>
        <dbReference type="Google" id="ProtNLM"/>
    </source>
</evidence>
<name>A0ABT8A051_9PROT</name>
<dbReference type="EMBL" id="JAUFPN010000015">
    <property type="protein sequence ID" value="MDN3563100.1"/>
    <property type="molecule type" value="Genomic_DNA"/>
</dbReference>
<protein>
    <recommendedName>
        <fullName evidence="4">LXG domain-containing protein</fullName>
    </recommendedName>
</protein>
<sequence>MSDNDSSNQNEPPLNAYFQQALELLAAAQNVAAREPGSHEASSDYGQYQVGLMELRSLLARGPGLLSNSLETQSRFLRSFLKSKSVSPLLKAILSENLKVQMPYRFRPPEEVFNQYKTAYSIVLHYTELVDGLDDTSQGPPSDRPVLRLRRPPASQNFRNLTEEEEEEDLSNETQRHVQWVRISKAVPEQQIAPVYFDITGAKIVLKDVKSDFPEQDKAIVDVVRAQAIESGRRLIEVLQDPNRTQFSARYLDQLTYLQDKLENDGNAIAVAMANVPCQLIIQEMKDEIMEDLQGLMTGHAINVHGYVAQFPDFHKYSDNINSLKISQDDIRDIQTGFDKFLAVIEENLDRVDVAVVDALKRLRQFLSMSGEKKTSVFAVLRTVGNWISNGFEHIKPFFTKLAVKTSEKTIDGLATVISKGVVFAFLGLIYQGITVVSPTAAKVTEFQWIPQFEQFIGKQISELTKPK</sequence>
<proteinExistence type="predicted"/>
<evidence type="ECO:0000256" key="1">
    <source>
        <dbReference type="SAM" id="MobiDB-lite"/>
    </source>
</evidence>
<keyword evidence="3" id="KW-1185">Reference proteome</keyword>
<feature type="region of interest" description="Disordered" evidence="1">
    <location>
        <begin position="133"/>
        <end position="171"/>
    </location>
</feature>
<organism evidence="2 3">
    <name type="scientific">Paeniroseomonas aquatica</name>
    <dbReference type="NCBI Taxonomy" id="373043"/>
    <lineage>
        <taxon>Bacteria</taxon>
        <taxon>Pseudomonadati</taxon>
        <taxon>Pseudomonadota</taxon>
        <taxon>Alphaproteobacteria</taxon>
        <taxon>Acetobacterales</taxon>
        <taxon>Acetobacteraceae</taxon>
        <taxon>Paeniroseomonas</taxon>
    </lineage>
</organism>
<comment type="caution">
    <text evidence="2">The sequence shown here is derived from an EMBL/GenBank/DDBJ whole genome shotgun (WGS) entry which is preliminary data.</text>
</comment>
<evidence type="ECO:0000313" key="3">
    <source>
        <dbReference type="Proteomes" id="UP001529369"/>
    </source>
</evidence>
<gene>
    <name evidence="2" type="ORF">QWZ14_01750</name>
</gene>
<evidence type="ECO:0000313" key="2">
    <source>
        <dbReference type="EMBL" id="MDN3563100.1"/>
    </source>
</evidence>